<protein>
    <submittedName>
        <fullName evidence="1">Uncharacterized protein</fullName>
    </submittedName>
</protein>
<dbReference type="EMBL" id="CP120628">
    <property type="protein sequence ID" value="WEW57478.1"/>
    <property type="molecule type" value="Genomic_DNA"/>
</dbReference>
<sequence length="433" mass="48677">MLRGPVQNGHGSTLTFGLEVEFFAAMKAATFNRFPNTSIASLLGDRLRLLRLNGPEGLGARIMVEDEDEGSSMDGGRNYSYWNLTTDQTAAPNCPEWFLCYETQPIEIISPPYRIYSPLWEHDIQRIFSSRFGQYNPIPCRELRMYCEQNSSTTLHVHIGNGTHPDAAFPFHTIRNLAMILLVYEPELDKLLDTSPSWNVMLNKSGRCITSIKNPRFQPPNFPPDSPRPLFALHLLNTCSDIQAIIDLMNPQLPTTTNPKEPRYFKYNFRPLLDSIHAPFPNSNVINNNNNKIPPKRKPPTVEFRQQPGTLDPDTMVHWIRFLGAVVDFAGRLGTQALIEFLGLEEWHLDASNPVTVCSESEGPPSPTCPQHVVCRTSSPPSLSALSLLSGLHPVGSLSRLLTAMETIHIPLDPDTARFWRRKVANDSPQVLL</sequence>
<gene>
    <name evidence="1" type="ORF">PRK78_002945</name>
</gene>
<accession>A0AAF0IHZ5</accession>
<name>A0AAF0IHZ5_9EURO</name>
<dbReference type="Proteomes" id="UP001219355">
    <property type="component" value="Chromosome 2"/>
</dbReference>
<proteinExistence type="predicted"/>
<dbReference type="PANTHER" id="PTHR36847">
    <property type="entry name" value="AMIDOLIGASE ENZYME"/>
    <property type="match status" value="1"/>
</dbReference>
<organism evidence="1 2">
    <name type="scientific">Emydomyces testavorans</name>
    <dbReference type="NCBI Taxonomy" id="2070801"/>
    <lineage>
        <taxon>Eukaryota</taxon>
        <taxon>Fungi</taxon>
        <taxon>Dikarya</taxon>
        <taxon>Ascomycota</taxon>
        <taxon>Pezizomycotina</taxon>
        <taxon>Eurotiomycetes</taxon>
        <taxon>Eurotiomycetidae</taxon>
        <taxon>Onygenales</taxon>
        <taxon>Nannizziopsiaceae</taxon>
        <taxon>Emydomyces</taxon>
    </lineage>
</organism>
<evidence type="ECO:0000313" key="2">
    <source>
        <dbReference type="Proteomes" id="UP001219355"/>
    </source>
</evidence>
<keyword evidence="2" id="KW-1185">Reference proteome</keyword>
<reference evidence="1" key="1">
    <citation type="submission" date="2023-03" db="EMBL/GenBank/DDBJ databases">
        <title>Emydomyces testavorans Genome Sequence.</title>
        <authorList>
            <person name="Hoyer L."/>
        </authorList>
    </citation>
    <scope>NUCLEOTIDE SEQUENCE</scope>
    <source>
        <strain evidence="1">16-2883</strain>
    </source>
</reference>
<dbReference type="AlphaFoldDB" id="A0AAF0IHZ5"/>
<evidence type="ECO:0000313" key="1">
    <source>
        <dbReference type="EMBL" id="WEW57478.1"/>
    </source>
</evidence>
<dbReference type="PANTHER" id="PTHR36847:SF1">
    <property type="entry name" value="AMIDOLIGASE ENZYME"/>
    <property type="match status" value="1"/>
</dbReference>